<dbReference type="AlphaFoldDB" id="A0A7S3VKT0"/>
<feature type="compositionally biased region" description="Polar residues" evidence="1">
    <location>
        <begin position="93"/>
        <end position="114"/>
    </location>
</feature>
<reference evidence="2" key="1">
    <citation type="submission" date="2021-01" db="EMBL/GenBank/DDBJ databases">
        <authorList>
            <person name="Corre E."/>
            <person name="Pelletier E."/>
            <person name="Niang G."/>
            <person name="Scheremetjew M."/>
            <person name="Finn R."/>
            <person name="Kale V."/>
            <person name="Holt S."/>
            <person name="Cochrane G."/>
            <person name="Meng A."/>
            <person name="Brown T."/>
            <person name="Cohen L."/>
        </authorList>
    </citation>
    <scope>NUCLEOTIDE SEQUENCE</scope>
    <source>
        <strain evidence="2">CCMP1320</strain>
    </source>
</reference>
<name>A0A7S3VKT0_DUNTE</name>
<sequence>MSTATSQALHIAQRTQPCLRTSLMHPFCSKHYTSDHRHVPYCSKVHSSPGGNAGLKLGGSTRLSCLSKLPPKYARSQVQACATRGEGDAGPKPSSTTDAEVERGSSSQKQGDQASLQLLRQRMAEVQKEEEEEGEEDYHDFLNSYQDIDFDSLEIDDKLLFEELGLTPEEVEQQRDLSRAGFTDPEGIEFDHDEVSNYSKLCFTRKHLGRDFVFAQPGGSLPSVPASLWH</sequence>
<proteinExistence type="predicted"/>
<gene>
    <name evidence="2" type="ORF">DTER00134_LOCUS7601</name>
</gene>
<feature type="region of interest" description="Disordered" evidence="1">
    <location>
        <begin position="80"/>
        <end position="114"/>
    </location>
</feature>
<evidence type="ECO:0000256" key="1">
    <source>
        <dbReference type="SAM" id="MobiDB-lite"/>
    </source>
</evidence>
<evidence type="ECO:0000313" key="2">
    <source>
        <dbReference type="EMBL" id="CAE0492528.1"/>
    </source>
</evidence>
<accession>A0A7S3VKT0</accession>
<dbReference type="EMBL" id="HBIP01013263">
    <property type="protein sequence ID" value="CAE0492528.1"/>
    <property type="molecule type" value="Transcribed_RNA"/>
</dbReference>
<protein>
    <submittedName>
        <fullName evidence="2">Uncharacterized protein</fullName>
    </submittedName>
</protein>
<organism evidence="2">
    <name type="scientific">Dunaliella tertiolecta</name>
    <name type="common">Green alga</name>
    <dbReference type="NCBI Taxonomy" id="3047"/>
    <lineage>
        <taxon>Eukaryota</taxon>
        <taxon>Viridiplantae</taxon>
        <taxon>Chlorophyta</taxon>
        <taxon>core chlorophytes</taxon>
        <taxon>Chlorophyceae</taxon>
        <taxon>CS clade</taxon>
        <taxon>Chlamydomonadales</taxon>
        <taxon>Dunaliellaceae</taxon>
        <taxon>Dunaliella</taxon>
    </lineage>
</organism>